<dbReference type="PANTHER" id="PTHR23028:SF131">
    <property type="entry name" value="BLR2367 PROTEIN"/>
    <property type="match status" value="1"/>
</dbReference>
<dbReference type="InterPro" id="IPR050879">
    <property type="entry name" value="Acyltransferase_3"/>
</dbReference>
<feature type="transmembrane region" description="Helical" evidence="1">
    <location>
        <begin position="252"/>
        <end position="283"/>
    </location>
</feature>
<dbReference type="InterPro" id="IPR002656">
    <property type="entry name" value="Acyl_transf_3_dom"/>
</dbReference>
<evidence type="ECO:0000313" key="4">
    <source>
        <dbReference type="Proteomes" id="UP000469734"/>
    </source>
</evidence>
<feature type="transmembrane region" description="Helical" evidence="1">
    <location>
        <begin position="101"/>
        <end position="123"/>
    </location>
</feature>
<keyword evidence="3" id="KW-0808">Transferase</keyword>
<feature type="transmembrane region" description="Helical" evidence="1">
    <location>
        <begin position="30"/>
        <end position="51"/>
    </location>
</feature>
<dbReference type="Proteomes" id="UP000469734">
    <property type="component" value="Unassembled WGS sequence"/>
</dbReference>
<proteinExistence type="predicted"/>
<dbReference type="Pfam" id="PF01757">
    <property type="entry name" value="Acyl_transf_3"/>
    <property type="match status" value="1"/>
</dbReference>
<dbReference type="RefSeq" id="WP_161051175.1">
    <property type="nucleotide sequence ID" value="NZ_WWCR01000020.1"/>
</dbReference>
<keyword evidence="3" id="KW-0012">Acyltransferase</keyword>
<feature type="transmembrane region" description="Helical" evidence="1">
    <location>
        <begin position="222"/>
        <end position="240"/>
    </location>
</feature>
<feature type="transmembrane region" description="Helical" evidence="1">
    <location>
        <begin position="334"/>
        <end position="360"/>
    </location>
</feature>
<dbReference type="AlphaFoldDB" id="A0A7X4KHZ5"/>
<feature type="transmembrane region" description="Helical" evidence="1">
    <location>
        <begin position="161"/>
        <end position="181"/>
    </location>
</feature>
<feature type="domain" description="Acyltransferase 3" evidence="2">
    <location>
        <begin position="22"/>
        <end position="360"/>
    </location>
</feature>
<feature type="transmembrane region" description="Helical" evidence="1">
    <location>
        <begin position="188"/>
        <end position="207"/>
    </location>
</feature>
<organism evidence="3 4">
    <name type="scientific">Duganella margarita</name>
    <dbReference type="NCBI Taxonomy" id="2692170"/>
    <lineage>
        <taxon>Bacteria</taxon>
        <taxon>Pseudomonadati</taxon>
        <taxon>Pseudomonadota</taxon>
        <taxon>Betaproteobacteria</taxon>
        <taxon>Burkholderiales</taxon>
        <taxon>Oxalobacteraceae</taxon>
        <taxon>Telluria group</taxon>
        <taxon>Duganella</taxon>
    </lineage>
</organism>
<keyword evidence="1" id="KW-1133">Transmembrane helix</keyword>
<feature type="transmembrane region" description="Helical" evidence="1">
    <location>
        <begin position="63"/>
        <end position="81"/>
    </location>
</feature>
<dbReference type="GO" id="GO:0000271">
    <property type="term" value="P:polysaccharide biosynthetic process"/>
    <property type="evidence" value="ECO:0007669"/>
    <property type="project" value="TreeGrafter"/>
</dbReference>
<sequence>MLTPALGAQSADQMPHAANRIHQLDGLRGLLAVFVALYHLQASFPGLQPFLLSRAPIFLQGWYAVDVFFVMSGFVMLHVYGKTFVNGVTLPLFLRFMWARVVRLYPVHLFALLVTLVLLLPMLIPHHELFLAWSGRYSLGAFLASLFMLQSPWVDYRSWNYPAWSISAEWHAYVVFPLLVLMMRKCSVWMSWLLIGLGVAVPLLLYLPPYEVEQYPTNGLEVLFRVLPLFIVGIALHAVWSRVRRVPTALGLLTVLATLVLLCFSRVAPFAVLLVPLLVLSVLRTPWLERQLSSAPLLWLGKISYSLYMTHALVQSFVLSVTVHHLQRWLGPDLTLGVGTSLCMWLAGAGLSVVLGWATWKWVEVPARRFCMQSNGAFSKSSIGTVHES</sequence>
<keyword evidence="1" id="KW-0472">Membrane</keyword>
<comment type="caution">
    <text evidence="3">The sequence shown here is derived from an EMBL/GenBank/DDBJ whole genome shotgun (WGS) entry which is preliminary data.</text>
</comment>
<reference evidence="3 4" key="1">
    <citation type="submission" date="2019-12" db="EMBL/GenBank/DDBJ databases">
        <title>Novel species isolated from a subtropical stream in China.</title>
        <authorList>
            <person name="Lu H."/>
        </authorList>
    </citation>
    <scope>NUCLEOTIDE SEQUENCE [LARGE SCALE GENOMIC DNA]</scope>
    <source>
        <strain evidence="3 4">FT134W</strain>
    </source>
</reference>
<keyword evidence="1" id="KW-0812">Transmembrane</keyword>
<dbReference type="GO" id="GO:0016747">
    <property type="term" value="F:acyltransferase activity, transferring groups other than amino-acyl groups"/>
    <property type="evidence" value="ECO:0007669"/>
    <property type="project" value="InterPro"/>
</dbReference>
<dbReference type="EMBL" id="WWCR01000020">
    <property type="protein sequence ID" value="MYM74154.1"/>
    <property type="molecule type" value="Genomic_DNA"/>
</dbReference>
<protein>
    <submittedName>
        <fullName evidence="3">Acyltransferase family protein</fullName>
    </submittedName>
</protein>
<dbReference type="PANTHER" id="PTHR23028">
    <property type="entry name" value="ACETYLTRANSFERASE"/>
    <property type="match status" value="1"/>
</dbReference>
<evidence type="ECO:0000313" key="3">
    <source>
        <dbReference type="EMBL" id="MYM74154.1"/>
    </source>
</evidence>
<evidence type="ECO:0000256" key="1">
    <source>
        <dbReference type="SAM" id="Phobius"/>
    </source>
</evidence>
<gene>
    <name evidence="3" type="ORF">GTP56_18380</name>
</gene>
<accession>A0A7X4KHZ5</accession>
<name>A0A7X4KHZ5_9BURK</name>
<dbReference type="GO" id="GO:0016020">
    <property type="term" value="C:membrane"/>
    <property type="evidence" value="ECO:0007669"/>
    <property type="project" value="TreeGrafter"/>
</dbReference>
<evidence type="ECO:0000259" key="2">
    <source>
        <dbReference type="Pfam" id="PF01757"/>
    </source>
</evidence>